<dbReference type="GO" id="GO:0008270">
    <property type="term" value="F:zinc ion binding"/>
    <property type="evidence" value="ECO:0007669"/>
    <property type="project" value="TreeGrafter"/>
</dbReference>
<evidence type="ECO:0000256" key="7">
    <source>
        <dbReference type="ARBA" id="ARBA00023163"/>
    </source>
</evidence>
<evidence type="ECO:0000313" key="10">
    <source>
        <dbReference type="EMBL" id="SHI91812.1"/>
    </source>
</evidence>
<evidence type="ECO:0000256" key="8">
    <source>
        <dbReference type="PIRSR" id="PIRSR602481-1"/>
    </source>
</evidence>
<keyword evidence="4 8" id="KW-0862">Zinc</keyword>
<evidence type="ECO:0000256" key="1">
    <source>
        <dbReference type="ARBA" id="ARBA00007957"/>
    </source>
</evidence>
<keyword evidence="7" id="KW-0804">Transcription</keyword>
<evidence type="ECO:0000256" key="4">
    <source>
        <dbReference type="ARBA" id="ARBA00022833"/>
    </source>
</evidence>
<dbReference type="SUPFAM" id="SSF46785">
    <property type="entry name" value="Winged helix' DNA-binding domain"/>
    <property type="match status" value="1"/>
</dbReference>
<keyword evidence="5" id="KW-0805">Transcription regulation</keyword>
<dbReference type="GO" id="GO:0000976">
    <property type="term" value="F:transcription cis-regulatory region binding"/>
    <property type="evidence" value="ECO:0007669"/>
    <property type="project" value="TreeGrafter"/>
</dbReference>
<evidence type="ECO:0000256" key="5">
    <source>
        <dbReference type="ARBA" id="ARBA00023015"/>
    </source>
</evidence>
<protein>
    <submittedName>
        <fullName evidence="10">Fur family transcriptional regulator, ferric uptake regulator</fullName>
    </submittedName>
</protein>
<dbReference type="InterPro" id="IPR036388">
    <property type="entry name" value="WH-like_DNA-bd_sf"/>
</dbReference>
<dbReference type="OrthoDB" id="8659436at2"/>
<keyword evidence="3 8" id="KW-0479">Metal-binding</keyword>
<evidence type="ECO:0000256" key="6">
    <source>
        <dbReference type="ARBA" id="ARBA00023125"/>
    </source>
</evidence>
<dbReference type="AlphaFoldDB" id="A0A1M6F296"/>
<feature type="binding site" evidence="8">
    <location>
        <position position="141"/>
    </location>
    <ligand>
        <name>Zn(2+)</name>
        <dbReference type="ChEBI" id="CHEBI:29105"/>
    </ligand>
</feature>
<dbReference type="PANTHER" id="PTHR33202:SF7">
    <property type="entry name" value="FERRIC UPTAKE REGULATION PROTEIN"/>
    <property type="match status" value="1"/>
</dbReference>
<comment type="cofactor">
    <cofactor evidence="9">
        <name>Mn(2+)</name>
        <dbReference type="ChEBI" id="CHEBI:29035"/>
    </cofactor>
    <cofactor evidence="9">
        <name>Fe(2+)</name>
        <dbReference type="ChEBI" id="CHEBI:29033"/>
    </cofactor>
    <text evidence="9">Binds 1 Mn(2+) or Fe(2+) ion per subunit.</text>
</comment>
<dbReference type="InterPro" id="IPR002481">
    <property type="entry name" value="FUR"/>
</dbReference>
<dbReference type="FunFam" id="1.10.10.10:FF:000051">
    <property type="entry name" value="Fur family transcriptional regulator"/>
    <property type="match status" value="1"/>
</dbReference>
<keyword evidence="9" id="KW-0408">Iron</keyword>
<dbReference type="Gene3D" id="3.30.1490.190">
    <property type="match status" value="1"/>
</dbReference>
<keyword evidence="6" id="KW-0238">DNA-binding</keyword>
<gene>
    <name evidence="10" type="ORF">SAMN02745176_01781</name>
</gene>
<dbReference type="InterPro" id="IPR043135">
    <property type="entry name" value="Fur_C"/>
</dbReference>
<keyword evidence="11" id="KW-1185">Reference proteome</keyword>
<comment type="similarity">
    <text evidence="1">Belongs to the Fur family.</text>
</comment>
<name>A0A1M6F296_9FIRM</name>
<evidence type="ECO:0000256" key="3">
    <source>
        <dbReference type="ARBA" id="ARBA00022723"/>
    </source>
</evidence>
<evidence type="ECO:0000256" key="2">
    <source>
        <dbReference type="ARBA" id="ARBA00022491"/>
    </source>
</evidence>
<dbReference type="Pfam" id="PF01475">
    <property type="entry name" value="FUR"/>
    <property type="match status" value="1"/>
</dbReference>
<dbReference type="PANTHER" id="PTHR33202">
    <property type="entry name" value="ZINC UPTAKE REGULATION PROTEIN"/>
    <property type="match status" value="1"/>
</dbReference>
<feature type="binding site" evidence="8">
    <location>
        <position position="101"/>
    </location>
    <ligand>
        <name>Zn(2+)</name>
        <dbReference type="ChEBI" id="CHEBI:29105"/>
    </ligand>
</feature>
<sequence length="146" mass="17207">MILGFEYEVLKRKLKEKGFKLTPQRKSIIDVIVENQGKHLSADEIYDLVKDSCPNIGLATIYRTMQIFDEVGVVYKNNFDDGRSKYELYQDEDHQHHHLICIKCGKVVEVEEDLLEQLEIEVENKYDFSIVNHNLKFFGYCKLCRD</sequence>
<dbReference type="EMBL" id="FQZS01000011">
    <property type="protein sequence ID" value="SHI91812.1"/>
    <property type="molecule type" value="Genomic_DNA"/>
</dbReference>
<feature type="binding site" evidence="8">
    <location>
        <position position="104"/>
    </location>
    <ligand>
        <name>Zn(2+)</name>
        <dbReference type="ChEBI" id="CHEBI:29105"/>
    </ligand>
</feature>
<dbReference type="CDD" id="cd07153">
    <property type="entry name" value="Fur_like"/>
    <property type="match status" value="1"/>
</dbReference>
<dbReference type="Proteomes" id="UP000184442">
    <property type="component" value="Unassembled WGS sequence"/>
</dbReference>
<feature type="binding site" evidence="9">
    <location>
        <position position="116"/>
    </location>
    <ligand>
        <name>Fe cation</name>
        <dbReference type="ChEBI" id="CHEBI:24875"/>
    </ligand>
</feature>
<dbReference type="STRING" id="1122184.SAMN02745176_01781"/>
<dbReference type="GO" id="GO:0003700">
    <property type="term" value="F:DNA-binding transcription factor activity"/>
    <property type="evidence" value="ECO:0007669"/>
    <property type="project" value="InterPro"/>
</dbReference>
<proteinExistence type="inferred from homology"/>
<comment type="cofactor">
    <cofactor evidence="8">
        <name>Zn(2+)</name>
        <dbReference type="ChEBI" id="CHEBI:29105"/>
    </cofactor>
    <text evidence="8">Binds 1 zinc ion per subunit.</text>
</comment>
<evidence type="ECO:0000256" key="9">
    <source>
        <dbReference type="PIRSR" id="PIRSR602481-2"/>
    </source>
</evidence>
<organism evidence="10 11">
    <name type="scientific">Lutispora thermophila DSM 19022</name>
    <dbReference type="NCBI Taxonomy" id="1122184"/>
    <lineage>
        <taxon>Bacteria</taxon>
        <taxon>Bacillati</taxon>
        <taxon>Bacillota</taxon>
        <taxon>Clostridia</taxon>
        <taxon>Lutisporales</taxon>
        <taxon>Lutisporaceae</taxon>
        <taxon>Lutispora</taxon>
    </lineage>
</organism>
<dbReference type="Gene3D" id="1.10.10.10">
    <property type="entry name" value="Winged helix-like DNA-binding domain superfamily/Winged helix DNA-binding domain"/>
    <property type="match status" value="1"/>
</dbReference>
<evidence type="ECO:0000313" key="11">
    <source>
        <dbReference type="Proteomes" id="UP000184442"/>
    </source>
</evidence>
<dbReference type="InterPro" id="IPR036390">
    <property type="entry name" value="WH_DNA-bd_sf"/>
</dbReference>
<reference evidence="10 11" key="1">
    <citation type="submission" date="2016-11" db="EMBL/GenBank/DDBJ databases">
        <authorList>
            <person name="Jaros S."/>
            <person name="Januszkiewicz K."/>
            <person name="Wedrychowicz H."/>
        </authorList>
    </citation>
    <scope>NUCLEOTIDE SEQUENCE [LARGE SCALE GENOMIC DNA]</scope>
    <source>
        <strain evidence="10 11">DSM 19022</strain>
    </source>
</reference>
<feature type="binding site" evidence="8">
    <location>
        <position position="144"/>
    </location>
    <ligand>
        <name>Zn(2+)</name>
        <dbReference type="ChEBI" id="CHEBI:29105"/>
    </ligand>
</feature>
<dbReference type="GO" id="GO:1900376">
    <property type="term" value="P:regulation of secondary metabolite biosynthetic process"/>
    <property type="evidence" value="ECO:0007669"/>
    <property type="project" value="TreeGrafter"/>
</dbReference>
<accession>A0A1M6F296</accession>
<feature type="binding site" evidence="9">
    <location>
        <position position="133"/>
    </location>
    <ligand>
        <name>Fe cation</name>
        <dbReference type="ChEBI" id="CHEBI:24875"/>
    </ligand>
</feature>
<keyword evidence="2" id="KW-0678">Repressor</keyword>
<dbReference type="GO" id="GO:0045892">
    <property type="term" value="P:negative regulation of DNA-templated transcription"/>
    <property type="evidence" value="ECO:0007669"/>
    <property type="project" value="TreeGrafter"/>
</dbReference>